<sequence>MAIVGTQILSDLILKVSADQCEDKVMKKVDIPCFCYLPDIEKTFSMEKVVYVARTSLDSNVEVIPLKEKRSIRD</sequence>
<reference evidence="2" key="1">
    <citation type="journal article" date="2010" name="Nat. Biotechnol.">
        <title>Draft genome sequence of the oilseed species Ricinus communis.</title>
        <authorList>
            <person name="Chan A.P."/>
            <person name="Crabtree J."/>
            <person name="Zhao Q."/>
            <person name="Lorenzi H."/>
            <person name="Orvis J."/>
            <person name="Puiu D."/>
            <person name="Melake-Berhan A."/>
            <person name="Jones K.M."/>
            <person name="Redman J."/>
            <person name="Chen G."/>
            <person name="Cahoon E.B."/>
            <person name="Gedil M."/>
            <person name="Stanke M."/>
            <person name="Haas B.J."/>
            <person name="Wortman J.R."/>
            <person name="Fraser-Liggett C.M."/>
            <person name="Ravel J."/>
            <person name="Rabinowicz P.D."/>
        </authorList>
    </citation>
    <scope>NUCLEOTIDE SEQUENCE [LARGE SCALE GENOMIC DNA]</scope>
    <source>
        <strain evidence="2">cv. Hale</strain>
    </source>
</reference>
<gene>
    <name evidence="1" type="ORF">RCOM_0046140</name>
</gene>
<accession>B9SSQ6</accession>
<proteinExistence type="predicted"/>
<dbReference type="AlphaFoldDB" id="B9SSQ6"/>
<keyword evidence="2" id="KW-1185">Reference proteome</keyword>
<dbReference type="InParanoid" id="B9SSQ6"/>
<dbReference type="EMBL" id="EQ974117">
    <property type="protein sequence ID" value="EEF33336.1"/>
    <property type="molecule type" value="Genomic_DNA"/>
</dbReference>
<dbReference type="Proteomes" id="UP000008311">
    <property type="component" value="Unassembled WGS sequence"/>
</dbReference>
<name>B9SSQ6_RICCO</name>
<evidence type="ECO:0000313" key="2">
    <source>
        <dbReference type="Proteomes" id="UP000008311"/>
    </source>
</evidence>
<organism evidence="1 2">
    <name type="scientific">Ricinus communis</name>
    <name type="common">Castor bean</name>
    <dbReference type="NCBI Taxonomy" id="3988"/>
    <lineage>
        <taxon>Eukaryota</taxon>
        <taxon>Viridiplantae</taxon>
        <taxon>Streptophyta</taxon>
        <taxon>Embryophyta</taxon>
        <taxon>Tracheophyta</taxon>
        <taxon>Spermatophyta</taxon>
        <taxon>Magnoliopsida</taxon>
        <taxon>eudicotyledons</taxon>
        <taxon>Gunneridae</taxon>
        <taxon>Pentapetalae</taxon>
        <taxon>rosids</taxon>
        <taxon>fabids</taxon>
        <taxon>Malpighiales</taxon>
        <taxon>Euphorbiaceae</taxon>
        <taxon>Acalyphoideae</taxon>
        <taxon>Acalypheae</taxon>
        <taxon>Ricinus</taxon>
    </lineage>
</organism>
<evidence type="ECO:0000313" key="1">
    <source>
        <dbReference type="EMBL" id="EEF33336.1"/>
    </source>
</evidence>
<protein>
    <submittedName>
        <fullName evidence="1">Uncharacterized protein</fullName>
    </submittedName>
</protein>